<protein>
    <submittedName>
        <fullName evidence="7">Extracellular solute-binding protein</fullName>
    </submittedName>
</protein>
<evidence type="ECO:0000256" key="4">
    <source>
        <dbReference type="ARBA" id="ARBA00023139"/>
    </source>
</evidence>
<accession>A0ABW0VQ56</accession>
<feature type="signal peptide" evidence="6">
    <location>
        <begin position="1"/>
        <end position="22"/>
    </location>
</feature>
<sequence length="453" mass="50040">MQKLGKIFMLVLVMTMLATFFAACESNEADKSTSQAISTTENKEPEIDPKQASGTIELWVNPAGFQSDDLQTAWVQTAIDEFNMSYPNMKVNITVLPWADSATKKQLVMSTGKGVPDAMYTFPEEMATFAANDQLVPLDDYFAEEMSDLIGVPDSSYNGKLYIAPVLLATYGMVYNADILAKIGWDKNKLPTTLEEYDKFLELSKEKDYQSYIQNNLYDNLSGFSSVLWSKDTDYITLDKGQVEVGKDNVEFKTLYTYLKSWVDKGYTPMDSVTNVGSAPSAAGIGDFYAGKLASIYLSGIQIKDEKLQKAPFDWVIGPALKFDDTAKSVGIDIVGGFMIPKASKNVEATAELLKIMTNKEHGSAFALGTGYMPTRKSAGNVFTGLKGYDQLADIYANYDEVRGVIHPVVSADFNPILQIRQKIMLGKSSVEDGLEEMKDTLQKDLDKVNSSK</sequence>
<evidence type="ECO:0000256" key="2">
    <source>
        <dbReference type="ARBA" id="ARBA00022729"/>
    </source>
</evidence>
<organism evidence="7 8">
    <name type="scientific">Paenibacillus solisilvae</name>
    <dbReference type="NCBI Taxonomy" id="2486751"/>
    <lineage>
        <taxon>Bacteria</taxon>
        <taxon>Bacillati</taxon>
        <taxon>Bacillota</taxon>
        <taxon>Bacilli</taxon>
        <taxon>Bacillales</taxon>
        <taxon>Paenibacillaceae</taxon>
        <taxon>Paenibacillus</taxon>
    </lineage>
</organism>
<name>A0ABW0VQ56_9BACL</name>
<dbReference type="InterPro" id="IPR006059">
    <property type="entry name" value="SBP"/>
</dbReference>
<dbReference type="SUPFAM" id="SSF53850">
    <property type="entry name" value="Periplasmic binding protein-like II"/>
    <property type="match status" value="1"/>
</dbReference>
<dbReference type="InterPro" id="IPR050490">
    <property type="entry name" value="Bact_solute-bd_prot1"/>
</dbReference>
<evidence type="ECO:0000313" key="7">
    <source>
        <dbReference type="EMBL" id="MFC5647603.1"/>
    </source>
</evidence>
<dbReference type="Pfam" id="PF01547">
    <property type="entry name" value="SBP_bac_1"/>
    <property type="match status" value="1"/>
</dbReference>
<dbReference type="PROSITE" id="PS51257">
    <property type="entry name" value="PROKAR_LIPOPROTEIN"/>
    <property type="match status" value="1"/>
</dbReference>
<keyword evidence="1" id="KW-1003">Cell membrane</keyword>
<keyword evidence="5" id="KW-0449">Lipoprotein</keyword>
<dbReference type="RefSeq" id="WP_379186049.1">
    <property type="nucleotide sequence ID" value="NZ_JBHSOW010000004.1"/>
</dbReference>
<evidence type="ECO:0000256" key="6">
    <source>
        <dbReference type="SAM" id="SignalP"/>
    </source>
</evidence>
<keyword evidence="8" id="KW-1185">Reference proteome</keyword>
<evidence type="ECO:0000313" key="8">
    <source>
        <dbReference type="Proteomes" id="UP001596047"/>
    </source>
</evidence>
<gene>
    <name evidence="7" type="ORF">ACFPYJ_00370</name>
</gene>
<comment type="caution">
    <text evidence="7">The sequence shown here is derived from an EMBL/GenBank/DDBJ whole genome shotgun (WGS) entry which is preliminary data.</text>
</comment>
<evidence type="ECO:0000256" key="5">
    <source>
        <dbReference type="ARBA" id="ARBA00023288"/>
    </source>
</evidence>
<feature type="chain" id="PRO_5047146852" evidence="6">
    <location>
        <begin position="23"/>
        <end position="453"/>
    </location>
</feature>
<keyword evidence="4" id="KW-0564">Palmitate</keyword>
<dbReference type="Proteomes" id="UP001596047">
    <property type="component" value="Unassembled WGS sequence"/>
</dbReference>
<keyword evidence="3" id="KW-0472">Membrane</keyword>
<dbReference type="Gene3D" id="3.40.190.10">
    <property type="entry name" value="Periplasmic binding protein-like II"/>
    <property type="match status" value="1"/>
</dbReference>
<evidence type="ECO:0000256" key="1">
    <source>
        <dbReference type="ARBA" id="ARBA00022475"/>
    </source>
</evidence>
<dbReference type="EMBL" id="JBHSOW010000004">
    <property type="protein sequence ID" value="MFC5647603.1"/>
    <property type="molecule type" value="Genomic_DNA"/>
</dbReference>
<evidence type="ECO:0000256" key="3">
    <source>
        <dbReference type="ARBA" id="ARBA00023136"/>
    </source>
</evidence>
<dbReference type="PANTHER" id="PTHR43649">
    <property type="entry name" value="ARABINOSE-BINDING PROTEIN-RELATED"/>
    <property type="match status" value="1"/>
</dbReference>
<reference evidence="8" key="1">
    <citation type="journal article" date="2019" name="Int. J. Syst. Evol. Microbiol.">
        <title>The Global Catalogue of Microorganisms (GCM) 10K type strain sequencing project: providing services to taxonomists for standard genome sequencing and annotation.</title>
        <authorList>
            <consortium name="The Broad Institute Genomics Platform"/>
            <consortium name="The Broad Institute Genome Sequencing Center for Infectious Disease"/>
            <person name="Wu L."/>
            <person name="Ma J."/>
        </authorList>
    </citation>
    <scope>NUCLEOTIDE SEQUENCE [LARGE SCALE GENOMIC DNA]</scope>
    <source>
        <strain evidence="8">CGMCC 1.3240</strain>
    </source>
</reference>
<proteinExistence type="predicted"/>
<dbReference type="PANTHER" id="PTHR43649:SF33">
    <property type="entry name" value="POLYGALACTURONAN_RHAMNOGALACTURONAN-BINDING PROTEIN YTCQ"/>
    <property type="match status" value="1"/>
</dbReference>
<keyword evidence="2 6" id="KW-0732">Signal</keyword>